<comment type="caution">
    <text evidence="2">The sequence shown here is derived from an EMBL/GenBank/DDBJ whole genome shotgun (WGS) entry which is preliminary data.</text>
</comment>
<dbReference type="Gene3D" id="3.40.630.30">
    <property type="match status" value="1"/>
</dbReference>
<dbReference type="EMBL" id="JARWAO010000001">
    <property type="protein sequence ID" value="MDR5894740.1"/>
    <property type="molecule type" value="Genomic_DNA"/>
</dbReference>
<dbReference type="InterPro" id="IPR016181">
    <property type="entry name" value="Acyl_CoA_acyltransferase"/>
</dbReference>
<dbReference type="CDD" id="cd04301">
    <property type="entry name" value="NAT_SF"/>
    <property type="match status" value="1"/>
</dbReference>
<accession>A0ABU1GRU3</accession>
<reference evidence="2 3" key="1">
    <citation type="submission" date="2023-04" db="EMBL/GenBank/DDBJ databases">
        <title>A long-awaited taxogenomic arrangement of the family Halomonadaceae.</title>
        <authorList>
            <person name="De La Haba R."/>
            <person name="Chuvochina M."/>
            <person name="Wittouck S."/>
            <person name="Arahal D.R."/>
            <person name="Sanchez-Porro C."/>
            <person name="Hugenholtz P."/>
            <person name="Ventosa A."/>
        </authorList>
    </citation>
    <scope>NUCLEOTIDE SEQUENCE [LARGE SCALE GENOMIC DNA]</scope>
    <source>
        <strain evidence="2 3">DSM 22428</strain>
    </source>
</reference>
<sequence>MNGSTCVGAAYRCAREIEYAYRFTEPSMSDEMTHQDETLQIETLTGDAIRPWLDALAELRLGVFSTFPYLYHAPKAEEFEYLTHYVESPSAAIFLVREGARAVGMSTVMPMIEAEPEFQTPFREAGWTLSRLAYFGESILLPEYRGRGLGHAFFERREAYARGFPDVTHTTFCAVERPADHPERPEAYQPLDAFWRRRGYEHHPELAAHFRWRDIGDEVLSTKRLSFWVRPLESA</sequence>
<dbReference type="Proteomes" id="UP001269375">
    <property type="component" value="Unassembled WGS sequence"/>
</dbReference>
<gene>
    <name evidence="2" type="ORF">QC825_01470</name>
</gene>
<protein>
    <submittedName>
        <fullName evidence="2">GNAT family N-acetyltransferase</fullName>
    </submittedName>
</protein>
<dbReference type="RefSeq" id="WP_251593066.1">
    <property type="nucleotide sequence ID" value="NZ_JAMLJI010000002.1"/>
</dbReference>
<evidence type="ECO:0000313" key="2">
    <source>
        <dbReference type="EMBL" id="MDR5894740.1"/>
    </source>
</evidence>
<name>A0ABU1GRU3_9GAMM</name>
<evidence type="ECO:0000259" key="1">
    <source>
        <dbReference type="PROSITE" id="PS51186"/>
    </source>
</evidence>
<dbReference type="InterPro" id="IPR000182">
    <property type="entry name" value="GNAT_dom"/>
</dbReference>
<keyword evidence="3" id="KW-1185">Reference proteome</keyword>
<feature type="domain" description="N-acetyltransferase" evidence="1">
    <location>
        <begin position="47"/>
        <end position="226"/>
    </location>
</feature>
<organism evidence="2 3">
    <name type="scientific">Larsenimonas suaedae</name>
    <dbReference type="NCBI Taxonomy" id="1851019"/>
    <lineage>
        <taxon>Bacteria</taxon>
        <taxon>Pseudomonadati</taxon>
        <taxon>Pseudomonadota</taxon>
        <taxon>Gammaproteobacteria</taxon>
        <taxon>Oceanospirillales</taxon>
        <taxon>Halomonadaceae</taxon>
        <taxon>Larsenimonas</taxon>
    </lineage>
</organism>
<evidence type="ECO:0000313" key="3">
    <source>
        <dbReference type="Proteomes" id="UP001269375"/>
    </source>
</evidence>
<dbReference type="SUPFAM" id="SSF55729">
    <property type="entry name" value="Acyl-CoA N-acyltransferases (Nat)"/>
    <property type="match status" value="1"/>
</dbReference>
<proteinExistence type="predicted"/>
<dbReference type="PROSITE" id="PS51186">
    <property type="entry name" value="GNAT"/>
    <property type="match status" value="1"/>
</dbReference>